<dbReference type="PANTHER" id="PTHR30006">
    <property type="entry name" value="THIAMINE-BINDING PERIPLASMIC PROTEIN-RELATED"/>
    <property type="match status" value="1"/>
</dbReference>
<proteinExistence type="predicted"/>
<organism evidence="3 4">
    <name type="scientific">Aphanomyces astaci</name>
    <name type="common">Crayfish plague agent</name>
    <dbReference type="NCBI Taxonomy" id="112090"/>
    <lineage>
        <taxon>Eukaryota</taxon>
        <taxon>Sar</taxon>
        <taxon>Stramenopiles</taxon>
        <taxon>Oomycota</taxon>
        <taxon>Saprolegniomycetes</taxon>
        <taxon>Saprolegniales</taxon>
        <taxon>Verrucalvaceae</taxon>
        <taxon>Aphanomyces</taxon>
    </lineage>
</organism>
<protein>
    <submittedName>
        <fullName evidence="3">Uncharacterized protein</fullName>
    </submittedName>
</protein>
<gene>
    <name evidence="3" type="ORF">DYB26_013741</name>
</gene>
<dbReference type="PANTHER" id="PTHR30006:SF2">
    <property type="entry name" value="ABC TRANSPORTER SUBSTRATE-BINDING PROTEIN"/>
    <property type="match status" value="1"/>
</dbReference>
<evidence type="ECO:0000313" key="4">
    <source>
        <dbReference type="Proteomes" id="UP000286510"/>
    </source>
</evidence>
<dbReference type="SUPFAM" id="SSF53850">
    <property type="entry name" value="Periplasmic binding protein-like II"/>
    <property type="match status" value="1"/>
</dbReference>
<dbReference type="Proteomes" id="UP000286510">
    <property type="component" value="Unassembled WGS sequence"/>
</dbReference>
<evidence type="ECO:0000256" key="2">
    <source>
        <dbReference type="SAM" id="SignalP"/>
    </source>
</evidence>
<dbReference type="EMBL" id="QUTF01013265">
    <property type="protein sequence ID" value="RHZ18734.1"/>
    <property type="molecule type" value="Genomic_DNA"/>
</dbReference>
<name>A0A3R6XPB6_APHAT</name>
<accession>A0A3R6XPB6</accession>
<feature type="signal peptide" evidence="2">
    <location>
        <begin position="1"/>
        <end position="18"/>
    </location>
</feature>
<evidence type="ECO:0000256" key="1">
    <source>
        <dbReference type="ARBA" id="ARBA00022729"/>
    </source>
</evidence>
<feature type="chain" id="PRO_5018637767" evidence="2">
    <location>
        <begin position="19"/>
        <end position="138"/>
    </location>
</feature>
<dbReference type="VEuPathDB" id="FungiDB:H257_10167"/>
<evidence type="ECO:0000313" key="3">
    <source>
        <dbReference type="EMBL" id="RHZ18734.1"/>
    </source>
</evidence>
<reference evidence="3 4" key="1">
    <citation type="submission" date="2018-08" db="EMBL/GenBank/DDBJ databases">
        <title>Aphanomyces genome sequencing and annotation.</title>
        <authorList>
            <person name="Minardi D."/>
            <person name="Oidtmann B."/>
            <person name="Van Der Giezen M."/>
            <person name="Studholme D.J."/>
        </authorList>
    </citation>
    <scope>NUCLEOTIDE SEQUENCE [LARGE SCALE GENOMIC DNA]</scope>
    <source>
        <strain evidence="3 4">FDL457</strain>
    </source>
</reference>
<keyword evidence="1 2" id="KW-0732">Signal</keyword>
<sequence length="138" mass="15687">MKVTSSLTILPLLATVHGYIRTRKPVIDEETKTLAQLYQEAINEGGNLVVYHGGDTPDQQNYTADAFKAKFPDINLTMIVDYSKYHNARVDNQLETNSLVADVIALQTLQDYPRWKKEDKLLAYAQDAYRRPHVCITS</sequence>
<comment type="caution">
    <text evidence="3">The sequence shown here is derived from an EMBL/GenBank/DDBJ whole genome shotgun (WGS) entry which is preliminary data.</text>
</comment>
<dbReference type="AlphaFoldDB" id="A0A3R6XPB6"/>